<dbReference type="RefSeq" id="WP_187068039.1">
    <property type="nucleotide sequence ID" value="NZ_JACRVF010000004.1"/>
</dbReference>
<dbReference type="Proteomes" id="UP000603640">
    <property type="component" value="Unassembled WGS sequence"/>
</dbReference>
<organism evidence="1 2">
    <name type="scientific">Pontibacter cellulosilyticus</name>
    <dbReference type="NCBI Taxonomy" id="1720253"/>
    <lineage>
        <taxon>Bacteria</taxon>
        <taxon>Pseudomonadati</taxon>
        <taxon>Bacteroidota</taxon>
        <taxon>Cytophagia</taxon>
        <taxon>Cytophagales</taxon>
        <taxon>Hymenobacteraceae</taxon>
        <taxon>Pontibacter</taxon>
    </lineage>
</organism>
<proteinExistence type="predicted"/>
<reference evidence="1" key="1">
    <citation type="submission" date="2020-08" db="EMBL/GenBank/DDBJ databases">
        <title>Pontibacter sp. SD6 16S ribosomal RNA gene Genome sequencing and assembly.</title>
        <authorList>
            <person name="Kang M."/>
        </authorList>
    </citation>
    <scope>NUCLEOTIDE SEQUENCE</scope>
    <source>
        <strain evidence="1">SD6</strain>
    </source>
</reference>
<protein>
    <submittedName>
        <fullName evidence="1">Uncharacterized protein</fullName>
    </submittedName>
</protein>
<dbReference type="EMBL" id="JACRVF010000004">
    <property type="protein sequence ID" value="MBC5994017.1"/>
    <property type="molecule type" value="Genomic_DNA"/>
</dbReference>
<evidence type="ECO:0000313" key="1">
    <source>
        <dbReference type="EMBL" id="MBC5994017.1"/>
    </source>
</evidence>
<gene>
    <name evidence="1" type="ORF">H8S84_14305</name>
</gene>
<comment type="caution">
    <text evidence="1">The sequence shown here is derived from an EMBL/GenBank/DDBJ whole genome shotgun (WGS) entry which is preliminary data.</text>
</comment>
<accession>A0A923N925</accession>
<keyword evidence="2" id="KW-1185">Reference proteome</keyword>
<evidence type="ECO:0000313" key="2">
    <source>
        <dbReference type="Proteomes" id="UP000603640"/>
    </source>
</evidence>
<name>A0A923N925_9BACT</name>
<dbReference type="AlphaFoldDB" id="A0A923N925"/>
<sequence>MPKISAGTSPDVEGRKGMEPMLIGSGRDLRLVYFNPYREQRKQLDPDDTFGEKHLSGEHPRALEEVIDFHTLRIQEYEHYYKSLKDLYLADRNADKTKLTDRERYFLQEEQSKVDMQIVSIRKRIRHIREKSQDPDYIPW</sequence>